<evidence type="ECO:0000256" key="12">
    <source>
        <dbReference type="ARBA" id="ARBA00023033"/>
    </source>
</evidence>
<evidence type="ECO:0000256" key="8">
    <source>
        <dbReference type="ARBA" id="ARBA00022824"/>
    </source>
</evidence>
<evidence type="ECO:0000256" key="4">
    <source>
        <dbReference type="ARBA" id="ARBA00010617"/>
    </source>
</evidence>
<dbReference type="InterPro" id="IPR036396">
    <property type="entry name" value="Cyt_P450_sf"/>
</dbReference>
<evidence type="ECO:0000256" key="3">
    <source>
        <dbReference type="ARBA" id="ARBA00004406"/>
    </source>
</evidence>
<evidence type="ECO:0000256" key="15">
    <source>
        <dbReference type="PIRSR" id="PIRSR602401-1"/>
    </source>
</evidence>
<name>A0AAV1IXM7_9NEOP</name>
<sequence>MVTIIEQPLHRYCDPLKTSLTSVTAVLQPSANAMFFESFILNLFILLVLIFALIFDYVTKFFSYWYIRHVPYKQAIPFFGSDYHRVTGLRSTTDEVNQLYNQYPEDKFVGCIKSRIPDLIVKDPDAARKILSTDFSNFHCRGLGLDKSRDVCLRNNLFYSEGEKWTLLRGRLEALLNNMDVQIEDGLHDCLSGINGDTNVQQLLSELLDIVFKDLLIGNNAEGSIITCLRKESQQRTYQDKLKGYLKNIFPSVYILLKLSSTKLYEKYQHLMKDTKLYSEIKKAEKITPQDGKVRIKDTDENYTFSILSLFMREGYLPCLKILTSLLFELSKHPEVQESVRKDSQQLDLAIKETLRLHPAYSVISRKCVKMYTFAKHDFLVDKGVTITVPVEELHKDEQHFSEAQSFKPSRFENETPAFVPFGLGPRKCIGEDLAMRIIHTVSSKIVKSFALEKCTRTPEKLKTVDHDFIRIIENDVWLKFKPI</sequence>
<accession>A0AAV1IXM7</accession>
<evidence type="ECO:0000256" key="2">
    <source>
        <dbReference type="ARBA" id="ARBA00004174"/>
    </source>
</evidence>
<keyword evidence="10 16" id="KW-0560">Oxidoreductase</keyword>
<keyword evidence="6 15" id="KW-0349">Heme</keyword>
<dbReference type="Proteomes" id="UP001497472">
    <property type="component" value="Unassembled WGS sequence"/>
</dbReference>
<keyword evidence="7 15" id="KW-0479">Metal-binding</keyword>
<evidence type="ECO:0000313" key="18">
    <source>
        <dbReference type="EMBL" id="CAK1540703.1"/>
    </source>
</evidence>
<dbReference type="InterPro" id="IPR050476">
    <property type="entry name" value="Insect_CytP450_Detox"/>
</dbReference>
<evidence type="ECO:0000256" key="14">
    <source>
        <dbReference type="ARBA" id="ARBA00047827"/>
    </source>
</evidence>
<gene>
    <name evidence="18" type="ORF">LNINA_LOCUS736</name>
</gene>
<comment type="catalytic activity">
    <reaction evidence="14">
        <text>an organic molecule + reduced [NADPH--hemoprotein reductase] + O2 = an alcohol + oxidized [NADPH--hemoprotein reductase] + H2O + H(+)</text>
        <dbReference type="Rhea" id="RHEA:17149"/>
        <dbReference type="Rhea" id="RHEA-COMP:11964"/>
        <dbReference type="Rhea" id="RHEA-COMP:11965"/>
        <dbReference type="ChEBI" id="CHEBI:15377"/>
        <dbReference type="ChEBI" id="CHEBI:15378"/>
        <dbReference type="ChEBI" id="CHEBI:15379"/>
        <dbReference type="ChEBI" id="CHEBI:30879"/>
        <dbReference type="ChEBI" id="CHEBI:57618"/>
        <dbReference type="ChEBI" id="CHEBI:58210"/>
        <dbReference type="ChEBI" id="CHEBI:142491"/>
        <dbReference type="EC" id="1.14.14.1"/>
    </reaction>
</comment>
<dbReference type="PANTHER" id="PTHR24292">
    <property type="entry name" value="CYTOCHROME P450"/>
    <property type="match status" value="1"/>
</dbReference>
<comment type="subcellular location">
    <subcellularLocation>
        <location evidence="3">Endoplasmic reticulum membrane</location>
        <topology evidence="3">Peripheral membrane protein</topology>
    </subcellularLocation>
    <subcellularLocation>
        <location evidence="2">Microsome membrane</location>
        <topology evidence="2">Peripheral membrane protein</topology>
    </subcellularLocation>
</comment>
<evidence type="ECO:0000256" key="9">
    <source>
        <dbReference type="ARBA" id="ARBA00022848"/>
    </source>
</evidence>
<dbReference type="SUPFAM" id="SSF48264">
    <property type="entry name" value="Cytochrome P450"/>
    <property type="match status" value="1"/>
</dbReference>
<dbReference type="PRINTS" id="PR00385">
    <property type="entry name" value="P450"/>
</dbReference>
<feature type="transmembrane region" description="Helical" evidence="17">
    <location>
        <begin position="39"/>
        <end position="58"/>
    </location>
</feature>
<keyword evidence="19" id="KW-1185">Reference proteome</keyword>
<keyword evidence="8" id="KW-0256">Endoplasmic reticulum</keyword>
<dbReference type="Pfam" id="PF00067">
    <property type="entry name" value="p450"/>
    <property type="match status" value="1"/>
</dbReference>
<evidence type="ECO:0000256" key="5">
    <source>
        <dbReference type="ARBA" id="ARBA00012109"/>
    </source>
</evidence>
<dbReference type="InterPro" id="IPR017972">
    <property type="entry name" value="Cyt_P450_CS"/>
</dbReference>
<organism evidence="18 19">
    <name type="scientific">Leptosia nina</name>
    <dbReference type="NCBI Taxonomy" id="320188"/>
    <lineage>
        <taxon>Eukaryota</taxon>
        <taxon>Metazoa</taxon>
        <taxon>Ecdysozoa</taxon>
        <taxon>Arthropoda</taxon>
        <taxon>Hexapoda</taxon>
        <taxon>Insecta</taxon>
        <taxon>Pterygota</taxon>
        <taxon>Neoptera</taxon>
        <taxon>Endopterygota</taxon>
        <taxon>Lepidoptera</taxon>
        <taxon>Glossata</taxon>
        <taxon>Ditrysia</taxon>
        <taxon>Papilionoidea</taxon>
        <taxon>Pieridae</taxon>
        <taxon>Pierinae</taxon>
        <taxon>Leptosia</taxon>
    </lineage>
</organism>
<comment type="similarity">
    <text evidence="4 16">Belongs to the cytochrome P450 family.</text>
</comment>
<comment type="caution">
    <text evidence="18">The sequence shown here is derived from an EMBL/GenBank/DDBJ whole genome shotgun (WGS) entry which is preliminary data.</text>
</comment>
<dbReference type="PRINTS" id="PR00463">
    <property type="entry name" value="EP450I"/>
</dbReference>
<feature type="binding site" description="axial binding residue" evidence="15">
    <location>
        <position position="429"/>
    </location>
    <ligand>
        <name>heme</name>
        <dbReference type="ChEBI" id="CHEBI:30413"/>
    </ligand>
    <ligandPart>
        <name>Fe</name>
        <dbReference type="ChEBI" id="CHEBI:18248"/>
    </ligandPart>
</feature>
<evidence type="ECO:0000256" key="1">
    <source>
        <dbReference type="ARBA" id="ARBA00001971"/>
    </source>
</evidence>
<evidence type="ECO:0000256" key="10">
    <source>
        <dbReference type="ARBA" id="ARBA00023002"/>
    </source>
</evidence>
<dbReference type="Gene3D" id="1.10.630.10">
    <property type="entry name" value="Cytochrome P450"/>
    <property type="match status" value="1"/>
</dbReference>
<keyword evidence="17" id="KW-0812">Transmembrane</keyword>
<evidence type="ECO:0000256" key="13">
    <source>
        <dbReference type="ARBA" id="ARBA00023136"/>
    </source>
</evidence>
<protein>
    <recommendedName>
        <fullName evidence="5">unspecific monooxygenase</fullName>
        <ecNumber evidence="5">1.14.14.1</ecNumber>
    </recommendedName>
</protein>
<dbReference type="AlphaFoldDB" id="A0AAV1IXM7"/>
<evidence type="ECO:0000313" key="19">
    <source>
        <dbReference type="Proteomes" id="UP001497472"/>
    </source>
</evidence>
<dbReference type="PANTHER" id="PTHR24292:SF54">
    <property type="entry name" value="CYP9F3-RELATED"/>
    <property type="match status" value="1"/>
</dbReference>
<keyword evidence="17" id="KW-1133">Transmembrane helix</keyword>
<dbReference type="GO" id="GO:0005789">
    <property type="term" value="C:endoplasmic reticulum membrane"/>
    <property type="evidence" value="ECO:0007669"/>
    <property type="project" value="UniProtKB-SubCell"/>
</dbReference>
<evidence type="ECO:0000256" key="16">
    <source>
        <dbReference type="RuleBase" id="RU000461"/>
    </source>
</evidence>
<dbReference type="EMBL" id="CAVLEF010000001">
    <property type="protein sequence ID" value="CAK1540703.1"/>
    <property type="molecule type" value="Genomic_DNA"/>
</dbReference>
<dbReference type="InterPro" id="IPR002401">
    <property type="entry name" value="Cyt_P450_E_grp-I"/>
</dbReference>
<dbReference type="GO" id="GO:0020037">
    <property type="term" value="F:heme binding"/>
    <property type="evidence" value="ECO:0007669"/>
    <property type="project" value="InterPro"/>
</dbReference>
<keyword evidence="9" id="KW-0492">Microsome</keyword>
<dbReference type="GO" id="GO:0005506">
    <property type="term" value="F:iron ion binding"/>
    <property type="evidence" value="ECO:0007669"/>
    <property type="project" value="InterPro"/>
</dbReference>
<evidence type="ECO:0000256" key="7">
    <source>
        <dbReference type="ARBA" id="ARBA00022723"/>
    </source>
</evidence>
<dbReference type="InterPro" id="IPR001128">
    <property type="entry name" value="Cyt_P450"/>
</dbReference>
<evidence type="ECO:0000256" key="11">
    <source>
        <dbReference type="ARBA" id="ARBA00023004"/>
    </source>
</evidence>
<keyword evidence="13 17" id="KW-0472">Membrane</keyword>
<evidence type="ECO:0000256" key="6">
    <source>
        <dbReference type="ARBA" id="ARBA00022617"/>
    </source>
</evidence>
<dbReference type="GO" id="GO:0016712">
    <property type="term" value="F:oxidoreductase activity, acting on paired donors, with incorporation or reduction of molecular oxygen, reduced flavin or flavoprotein as one donor, and incorporation of one atom of oxygen"/>
    <property type="evidence" value="ECO:0007669"/>
    <property type="project" value="UniProtKB-EC"/>
</dbReference>
<comment type="cofactor">
    <cofactor evidence="1 15">
        <name>heme</name>
        <dbReference type="ChEBI" id="CHEBI:30413"/>
    </cofactor>
</comment>
<keyword evidence="11 15" id="KW-0408">Iron</keyword>
<keyword evidence="12 16" id="KW-0503">Monooxygenase</keyword>
<dbReference type="EC" id="1.14.14.1" evidence="5"/>
<evidence type="ECO:0000256" key="17">
    <source>
        <dbReference type="SAM" id="Phobius"/>
    </source>
</evidence>
<reference evidence="18 19" key="1">
    <citation type="submission" date="2023-11" db="EMBL/GenBank/DDBJ databases">
        <authorList>
            <person name="Okamura Y."/>
        </authorList>
    </citation>
    <scope>NUCLEOTIDE SEQUENCE [LARGE SCALE GENOMIC DNA]</scope>
</reference>
<dbReference type="PROSITE" id="PS00086">
    <property type="entry name" value="CYTOCHROME_P450"/>
    <property type="match status" value="1"/>
</dbReference>
<proteinExistence type="inferred from homology"/>